<dbReference type="Gene3D" id="2.10.50.10">
    <property type="entry name" value="Tumor Necrosis Factor Receptor, subunit A, domain 2"/>
    <property type="match status" value="2"/>
</dbReference>
<keyword evidence="2" id="KW-1185">Reference proteome</keyword>
<evidence type="ECO:0000313" key="2">
    <source>
        <dbReference type="Proteomes" id="UP000601435"/>
    </source>
</evidence>
<dbReference type="InterPro" id="IPR009030">
    <property type="entry name" value="Growth_fac_rcpt_cys_sf"/>
</dbReference>
<dbReference type="AlphaFoldDB" id="A0A813AM96"/>
<dbReference type="SMART" id="SM01411">
    <property type="entry name" value="Ephrin_rec_like"/>
    <property type="match status" value="2"/>
</dbReference>
<protein>
    <submittedName>
        <fullName evidence="1">ANK1 protein</fullName>
    </submittedName>
</protein>
<organism evidence="1 2">
    <name type="scientific">Symbiodinium necroappetens</name>
    <dbReference type="NCBI Taxonomy" id="1628268"/>
    <lineage>
        <taxon>Eukaryota</taxon>
        <taxon>Sar</taxon>
        <taxon>Alveolata</taxon>
        <taxon>Dinophyceae</taxon>
        <taxon>Suessiales</taxon>
        <taxon>Symbiodiniaceae</taxon>
        <taxon>Symbiodinium</taxon>
    </lineage>
</organism>
<dbReference type="EMBL" id="CAJNJA010061442">
    <property type="protein sequence ID" value="CAE7873623.1"/>
    <property type="molecule type" value="Genomic_DNA"/>
</dbReference>
<sequence length="473" mass="51851">MEWDFCLEPCTEGPWKDRSSHVNGFSSDFAWTCRDYVSRELCTLDGGYGPGWSADAAGKTRHGTFEDYRFMGLTAVDACCGCGGGNRNPGICEDNSHFQDDIGSCAVRSIHRIGCDDDWVRWYCPRACGLCSVRTVPHHELKDRCEDDEYNQLSCDLFAVPTAGDKCSFESLTSELRNVLGEKAPASFSESLLESIRKYCPFSCRDCRKCEPGYFMDASKRSYDPEICQACSPGRFQLIRATNCFECEAGRYADTAAAWACSRCPRGTTSTSGAANCTACPAGSVPDQNLCQPCPAGTYADSALLECLPCAPGTAAQPGSSECAVCSPGRQPGGMFARSAAVRDFDVQQDRQAKGKGIAMYQYIHTYIEYIIHISPAAHASVYIQLHSITIYVSPLPFLWNGSFSCGLLFPPSPLWNGTSFLLLRPVILFPPSPPWNGTSFPLLRPASPLWNGTSFLLLRPCFYTINYIGITI</sequence>
<dbReference type="PANTHER" id="PTHR46967">
    <property type="entry name" value="INSULIN-LIKE GROWTH FACTOR BINDING PROTEIN,N-TERMINAL"/>
    <property type="match status" value="1"/>
</dbReference>
<dbReference type="SUPFAM" id="SSF57184">
    <property type="entry name" value="Growth factor receptor domain"/>
    <property type="match status" value="1"/>
</dbReference>
<dbReference type="PANTHER" id="PTHR46967:SF2">
    <property type="entry name" value="SUSHI, VON WILLEBRAND FACTOR TYPE A, EGF AND PENTRAXIN DOMAIN-CONTAINING PROTEIN 1-LIKE"/>
    <property type="match status" value="1"/>
</dbReference>
<name>A0A813AM96_9DINO</name>
<accession>A0A813AM96</accession>
<comment type="caution">
    <text evidence="1">The sequence shown here is derived from an EMBL/GenBank/DDBJ whole genome shotgun (WGS) entry which is preliminary data.</text>
</comment>
<reference evidence="1" key="1">
    <citation type="submission" date="2021-02" db="EMBL/GenBank/DDBJ databases">
        <authorList>
            <person name="Dougan E. K."/>
            <person name="Rhodes N."/>
            <person name="Thang M."/>
            <person name="Chan C."/>
        </authorList>
    </citation>
    <scope>NUCLEOTIDE SEQUENCE</scope>
</reference>
<dbReference type="OrthoDB" id="430019at2759"/>
<evidence type="ECO:0000313" key="1">
    <source>
        <dbReference type="EMBL" id="CAE7873623.1"/>
    </source>
</evidence>
<gene>
    <name evidence="1" type="primary">ANK1</name>
    <name evidence="1" type="ORF">SNEC2469_LOCUS28355</name>
</gene>
<dbReference type="Proteomes" id="UP000601435">
    <property type="component" value="Unassembled WGS sequence"/>
</dbReference>
<proteinExistence type="predicted"/>